<dbReference type="SUPFAM" id="SSF51055">
    <property type="entry name" value="Carbohydrate binding domain"/>
    <property type="match status" value="2"/>
</dbReference>
<proteinExistence type="predicted"/>
<dbReference type="Pfam" id="PF02839">
    <property type="entry name" value="CBM_5_12"/>
    <property type="match status" value="1"/>
</dbReference>
<organism evidence="4 5">
    <name type="scientific">Gryllotalpicola kribbensis</name>
    <dbReference type="NCBI Taxonomy" id="993084"/>
    <lineage>
        <taxon>Bacteria</taxon>
        <taxon>Bacillati</taxon>
        <taxon>Actinomycetota</taxon>
        <taxon>Actinomycetes</taxon>
        <taxon>Micrococcales</taxon>
        <taxon>Microbacteriaceae</taxon>
        <taxon>Gryllotalpicola</taxon>
    </lineage>
</organism>
<dbReference type="SMART" id="SM00495">
    <property type="entry name" value="ChtBD3"/>
    <property type="match status" value="2"/>
</dbReference>
<dbReference type="InterPro" id="IPR052750">
    <property type="entry name" value="GH18_Chitinase"/>
</dbReference>
<dbReference type="CDD" id="cd06543">
    <property type="entry name" value="GH18_PF-ChiA-like"/>
    <property type="match status" value="1"/>
</dbReference>
<evidence type="ECO:0000256" key="2">
    <source>
        <dbReference type="SAM" id="MobiDB-lite"/>
    </source>
</evidence>
<dbReference type="Gene3D" id="2.10.10.20">
    <property type="entry name" value="Carbohydrate-binding module superfamily 5/12"/>
    <property type="match status" value="2"/>
</dbReference>
<dbReference type="EMBL" id="BAABBX010000007">
    <property type="protein sequence ID" value="GAA4186803.1"/>
    <property type="molecule type" value="Genomic_DNA"/>
</dbReference>
<dbReference type="PANTHER" id="PTHR42976:SF1">
    <property type="entry name" value="GH18 DOMAIN-CONTAINING PROTEIN-RELATED"/>
    <property type="match status" value="1"/>
</dbReference>
<dbReference type="InterPro" id="IPR036573">
    <property type="entry name" value="CBM_sf_5/12"/>
</dbReference>
<dbReference type="RefSeq" id="WP_344774627.1">
    <property type="nucleotide sequence ID" value="NZ_BAABBX010000007.1"/>
</dbReference>
<dbReference type="InterPro" id="IPR003610">
    <property type="entry name" value="CBM5/12"/>
</dbReference>
<reference evidence="5" key="1">
    <citation type="journal article" date="2019" name="Int. J. Syst. Evol. Microbiol.">
        <title>The Global Catalogue of Microorganisms (GCM) 10K type strain sequencing project: providing services to taxonomists for standard genome sequencing and annotation.</title>
        <authorList>
            <consortium name="The Broad Institute Genomics Platform"/>
            <consortium name="The Broad Institute Genome Sequencing Center for Infectious Disease"/>
            <person name="Wu L."/>
            <person name="Ma J."/>
        </authorList>
    </citation>
    <scope>NUCLEOTIDE SEQUENCE [LARGE SCALE GENOMIC DNA]</scope>
    <source>
        <strain evidence="5">JCM 17593</strain>
    </source>
</reference>
<dbReference type="PANTHER" id="PTHR42976">
    <property type="entry name" value="BIFUNCTIONAL CHITINASE/LYSOZYME-RELATED"/>
    <property type="match status" value="1"/>
</dbReference>
<feature type="region of interest" description="Disordered" evidence="2">
    <location>
        <begin position="485"/>
        <end position="509"/>
    </location>
</feature>
<dbReference type="InterPro" id="IPR017853">
    <property type="entry name" value="GH"/>
</dbReference>
<keyword evidence="1" id="KW-0378">Hydrolase</keyword>
<accession>A0ABP8AP56</accession>
<feature type="domain" description="Chitin-binding type-3" evidence="3">
    <location>
        <begin position="389"/>
        <end position="437"/>
    </location>
</feature>
<evidence type="ECO:0000313" key="4">
    <source>
        <dbReference type="EMBL" id="GAA4186803.1"/>
    </source>
</evidence>
<name>A0ABP8AP56_9MICO</name>
<keyword evidence="5" id="KW-1185">Reference proteome</keyword>
<gene>
    <name evidence="4" type="ORF">GCM10022288_10900</name>
</gene>
<dbReference type="Gene3D" id="3.20.20.80">
    <property type="entry name" value="Glycosidases"/>
    <property type="match status" value="1"/>
</dbReference>
<dbReference type="SUPFAM" id="SSF51445">
    <property type="entry name" value="(Trans)glycosidases"/>
    <property type="match status" value="1"/>
</dbReference>
<feature type="domain" description="Chitin-binding type-3" evidence="3">
    <location>
        <begin position="457"/>
        <end position="506"/>
    </location>
</feature>
<evidence type="ECO:0000259" key="3">
    <source>
        <dbReference type="SMART" id="SM00495"/>
    </source>
</evidence>
<evidence type="ECO:0000256" key="1">
    <source>
        <dbReference type="ARBA" id="ARBA00022801"/>
    </source>
</evidence>
<dbReference type="CDD" id="cd12215">
    <property type="entry name" value="ChiC_BD"/>
    <property type="match status" value="2"/>
</dbReference>
<evidence type="ECO:0000313" key="5">
    <source>
        <dbReference type="Proteomes" id="UP001500213"/>
    </source>
</evidence>
<protein>
    <submittedName>
        <fullName evidence="4">T2SS-translocated chitinase</fullName>
    </submittedName>
</protein>
<comment type="caution">
    <text evidence="4">The sequence shown here is derived from an EMBL/GenBank/DDBJ whole genome shotgun (WGS) entry which is preliminary data.</text>
</comment>
<dbReference type="Proteomes" id="UP001500213">
    <property type="component" value="Unassembled WGS sequence"/>
</dbReference>
<sequence length="519" mass="53930">MSAGDMRLSPWRVTVAAVVGLAVVAVAVWGGMAWKAQAQGSGVTPVFAPYVDVTATPEYAFEQAADSGAKNVVLSFVVAPRSGDCAPSWGGAYALGAASTALDLDRRISRLRHEGGDVAVSFGGQAGTELALACTTTSELESAYAAVVSRYELSTIDLDLEGSALSDSASIARRADAIAKLQKERRAAGHKLSVWLTLPVGTDGLQSDAQRVVTAMLRAGVAVAGVNAMTMDYGTELSAGKTMAAIAKGSLNAVHGQLDALYRRQGERLTSQQLWGKVGATPMIGQNDTAGEVFTLADARKLNAFATENGVGRMSMWSLNRDQSCSANYPDTSVVSDACSGVTQRGVSFASTLGRGFGGKIVDAAAAVAKPTAIPTQGATADDPATSPYPIWNDEAAYVGGSKVVWHHEVYEAKWWTQGDVPDDPTGSSQAVPWQLIGPVLPGETPAPQPTVAAGTFPTWSPSTSYTAGAHVMLNGVAYQAKWWTKGDDPSHQSGDPSSPSPWQPLTPQQVAALTADAG</sequence>